<dbReference type="AlphaFoldDB" id="A0AAV4F121"/>
<feature type="region of interest" description="Disordered" evidence="1">
    <location>
        <begin position="340"/>
        <end position="366"/>
    </location>
</feature>
<dbReference type="Proteomes" id="UP000762676">
    <property type="component" value="Unassembled WGS sequence"/>
</dbReference>
<dbReference type="InterPro" id="IPR016187">
    <property type="entry name" value="CTDL_fold"/>
</dbReference>
<keyword evidence="5" id="KW-1185">Reference proteome</keyword>
<dbReference type="Gene3D" id="3.10.100.10">
    <property type="entry name" value="Mannose-Binding Protein A, subunit A"/>
    <property type="match status" value="1"/>
</dbReference>
<evidence type="ECO:0000259" key="3">
    <source>
        <dbReference type="PROSITE" id="PS50041"/>
    </source>
</evidence>
<accession>A0AAV4F121</accession>
<protein>
    <submittedName>
        <fullName evidence="4">C-type mannose receptor 2-like</fullName>
    </submittedName>
</protein>
<keyword evidence="4" id="KW-0675">Receptor</keyword>
<dbReference type="PANTHER" id="PTHR22803">
    <property type="entry name" value="MANNOSE, PHOSPHOLIPASE, LECTIN RECEPTOR RELATED"/>
    <property type="match status" value="1"/>
</dbReference>
<feature type="transmembrane region" description="Helical" evidence="2">
    <location>
        <begin position="250"/>
        <end position="270"/>
    </location>
</feature>
<evidence type="ECO:0000256" key="1">
    <source>
        <dbReference type="SAM" id="MobiDB-lite"/>
    </source>
</evidence>
<dbReference type="SUPFAM" id="SSF56436">
    <property type="entry name" value="C-type lectin-like"/>
    <property type="match status" value="1"/>
</dbReference>
<proteinExistence type="predicted"/>
<sequence>MNYRFICERPEVQLCPDGWIPSTYSETCIKVYINQVQWDVARDICGSEGGDLVSILNERMNHFLEGQINSSGSSFWIGLNDREAEGNFTWLGNDQLIQYGHWATQPNNDELNDCGKIYHTNGWYLHECEDKAGFICERFSDCGKEALGMACPHKCSTCAGKKPKCDRRTGFCFYGCVAGYAGELCDYVCDPGTYGANCLNVCNVNCAGANKSCNFKTGHCILGCNDGYEGAKCNIAIVKESLNRLLHQHVTFSFAVVMFVAVVCAALTFISPRGREENALDGEAARDPLDSQDEITPDFAREALNLHEFETDPSKSDDLYFEGDTMTTVTALQSTKTSITVADSRSTRTADSRSVRTVELQMNDLP</sequence>
<dbReference type="Pfam" id="PF00059">
    <property type="entry name" value="Lectin_C"/>
    <property type="match status" value="1"/>
</dbReference>
<evidence type="ECO:0000313" key="5">
    <source>
        <dbReference type="Proteomes" id="UP000762676"/>
    </source>
</evidence>
<feature type="domain" description="C-type lectin" evidence="3">
    <location>
        <begin position="24"/>
        <end position="137"/>
    </location>
</feature>
<organism evidence="4 5">
    <name type="scientific">Elysia marginata</name>
    <dbReference type="NCBI Taxonomy" id="1093978"/>
    <lineage>
        <taxon>Eukaryota</taxon>
        <taxon>Metazoa</taxon>
        <taxon>Spiralia</taxon>
        <taxon>Lophotrochozoa</taxon>
        <taxon>Mollusca</taxon>
        <taxon>Gastropoda</taxon>
        <taxon>Heterobranchia</taxon>
        <taxon>Euthyneura</taxon>
        <taxon>Panpulmonata</taxon>
        <taxon>Sacoglossa</taxon>
        <taxon>Placobranchoidea</taxon>
        <taxon>Plakobranchidae</taxon>
        <taxon>Elysia</taxon>
    </lineage>
</organism>
<dbReference type="InterPro" id="IPR050111">
    <property type="entry name" value="C-type_lectin/snaclec_domain"/>
</dbReference>
<dbReference type="CDD" id="cd00037">
    <property type="entry name" value="CLECT"/>
    <property type="match status" value="1"/>
</dbReference>
<dbReference type="InterPro" id="IPR001304">
    <property type="entry name" value="C-type_lectin-like"/>
</dbReference>
<reference evidence="4 5" key="1">
    <citation type="journal article" date="2021" name="Elife">
        <title>Chloroplast acquisition without the gene transfer in kleptoplastic sea slugs, Plakobranchus ocellatus.</title>
        <authorList>
            <person name="Maeda T."/>
            <person name="Takahashi S."/>
            <person name="Yoshida T."/>
            <person name="Shimamura S."/>
            <person name="Takaki Y."/>
            <person name="Nagai Y."/>
            <person name="Toyoda A."/>
            <person name="Suzuki Y."/>
            <person name="Arimoto A."/>
            <person name="Ishii H."/>
            <person name="Satoh N."/>
            <person name="Nishiyama T."/>
            <person name="Hasebe M."/>
            <person name="Maruyama T."/>
            <person name="Minagawa J."/>
            <person name="Obokata J."/>
            <person name="Shigenobu S."/>
        </authorList>
    </citation>
    <scope>NUCLEOTIDE SEQUENCE [LARGE SCALE GENOMIC DNA]</scope>
</reference>
<comment type="caution">
    <text evidence="4">The sequence shown here is derived from an EMBL/GenBank/DDBJ whole genome shotgun (WGS) entry which is preliminary data.</text>
</comment>
<evidence type="ECO:0000256" key="2">
    <source>
        <dbReference type="SAM" id="Phobius"/>
    </source>
</evidence>
<dbReference type="EMBL" id="BMAT01004043">
    <property type="protein sequence ID" value="GFR66989.1"/>
    <property type="molecule type" value="Genomic_DNA"/>
</dbReference>
<keyword evidence="2" id="KW-1133">Transmembrane helix</keyword>
<feature type="compositionally biased region" description="Basic and acidic residues" evidence="1">
    <location>
        <begin position="345"/>
        <end position="356"/>
    </location>
</feature>
<dbReference type="PROSITE" id="PS50041">
    <property type="entry name" value="C_TYPE_LECTIN_2"/>
    <property type="match status" value="1"/>
</dbReference>
<gene>
    <name evidence="4" type="ORF">ElyMa_001985200</name>
</gene>
<evidence type="ECO:0000313" key="4">
    <source>
        <dbReference type="EMBL" id="GFR66989.1"/>
    </source>
</evidence>
<keyword evidence="2" id="KW-0812">Transmembrane</keyword>
<keyword evidence="2" id="KW-0472">Membrane</keyword>
<dbReference type="SMART" id="SM00034">
    <property type="entry name" value="CLECT"/>
    <property type="match status" value="1"/>
</dbReference>
<name>A0AAV4F121_9GAST</name>
<dbReference type="InterPro" id="IPR016186">
    <property type="entry name" value="C-type_lectin-like/link_sf"/>
</dbReference>